<evidence type="ECO:0000256" key="7">
    <source>
        <dbReference type="ARBA" id="ARBA00023137"/>
    </source>
</evidence>
<dbReference type="Proteomes" id="UP001055057">
    <property type="component" value="Unassembled WGS sequence"/>
</dbReference>
<dbReference type="InterPro" id="IPR005702">
    <property type="entry name" value="Wzc-like_C"/>
</dbReference>
<organism evidence="10 11">
    <name type="scientific">Methylobacterium trifolii</name>
    <dbReference type="NCBI Taxonomy" id="1003092"/>
    <lineage>
        <taxon>Bacteria</taxon>
        <taxon>Pseudomonadati</taxon>
        <taxon>Pseudomonadota</taxon>
        <taxon>Alphaproteobacteria</taxon>
        <taxon>Hyphomicrobiales</taxon>
        <taxon>Methylobacteriaceae</taxon>
        <taxon>Methylobacterium</taxon>
    </lineage>
</organism>
<reference evidence="10" key="2">
    <citation type="submission" date="2021-08" db="EMBL/GenBank/DDBJ databases">
        <authorList>
            <person name="Tani A."/>
            <person name="Ola A."/>
            <person name="Ogura Y."/>
            <person name="Katsura K."/>
            <person name="Hayashi T."/>
        </authorList>
    </citation>
    <scope>NUCLEOTIDE SEQUENCE</scope>
    <source>
        <strain evidence="10">DSM 23632</strain>
    </source>
</reference>
<evidence type="ECO:0000256" key="6">
    <source>
        <dbReference type="ARBA" id="ARBA00022840"/>
    </source>
</evidence>
<dbReference type="CDD" id="cd05387">
    <property type="entry name" value="BY-kinase"/>
    <property type="match status" value="1"/>
</dbReference>
<sequence>MVAANLANLIAQNGSRVLLIDGDLRKSSLTAELAPGVENGLDSVLYGGAELSASVLRSSNPRLDFLPATTTLARRDSHEILGSRAMQALLTEAGEDYDYVIVDLPPILPVIDARAMAAYLDGFILVVEWGVTCREVVADALRSAPAIHDRLLGVVLNKVHLPRLPGYGDRESTYYRTRIAA</sequence>
<evidence type="ECO:0000256" key="5">
    <source>
        <dbReference type="ARBA" id="ARBA00022777"/>
    </source>
</evidence>
<proteinExistence type="inferred from homology"/>
<evidence type="ECO:0000256" key="1">
    <source>
        <dbReference type="ARBA" id="ARBA00007316"/>
    </source>
</evidence>
<keyword evidence="6" id="KW-0067">ATP-binding</keyword>
<gene>
    <name evidence="10" type="primary">ywqD</name>
    <name evidence="10" type="ORF">MPOCJGCO_0964</name>
</gene>
<feature type="domain" description="AAA" evidence="9">
    <location>
        <begin position="3"/>
        <end position="127"/>
    </location>
</feature>
<dbReference type="EMBL" id="BPRB01000055">
    <property type="protein sequence ID" value="GJE58879.1"/>
    <property type="molecule type" value="Genomic_DNA"/>
</dbReference>
<comment type="similarity">
    <text evidence="1">Belongs to the CpsD/CapB family.</text>
</comment>
<comment type="catalytic activity">
    <reaction evidence="8">
        <text>L-tyrosyl-[protein] + ATP = O-phospho-L-tyrosyl-[protein] + ADP + H(+)</text>
        <dbReference type="Rhea" id="RHEA:10596"/>
        <dbReference type="Rhea" id="RHEA-COMP:10136"/>
        <dbReference type="Rhea" id="RHEA-COMP:20101"/>
        <dbReference type="ChEBI" id="CHEBI:15378"/>
        <dbReference type="ChEBI" id="CHEBI:30616"/>
        <dbReference type="ChEBI" id="CHEBI:46858"/>
        <dbReference type="ChEBI" id="CHEBI:61978"/>
        <dbReference type="ChEBI" id="CHEBI:456216"/>
        <dbReference type="EC" id="2.7.10.2"/>
    </reaction>
</comment>
<protein>
    <recommendedName>
        <fullName evidence="2">non-specific protein-tyrosine kinase</fullName>
        <ecNumber evidence="2">2.7.10.2</ecNumber>
    </recommendedName>
</protein>
<dbReference type="InterPro" id="IPR025669">
    <property type="entry name" value="AAA_dom"/>
</dbReference>
<keyword evidence="11" id="KW-1185">Reference proteome</keyword>
<comment type="caution">
    <text evidence="10">The sequence shown here is derived from an EMBL/GenBank/DDBJ whole genome shotgun (WGS) entry which is preliminary data.</text>
</comment>
<name>A0ABQ4TWJ6_9HYPH</name>
<dbReference type="Pfam" id="PF13614">
    <property type="entry name" value="AAA_31"/>
    <property type="match status" value="1"/>
</dbReference>
<dbReference type="PANTHER" id="PTHR32309">
    <property type="entry name" value="TYROSINE-PROTEIN KINASE"/>
    <property type="match status" value="1"/>
</dbReference>
<dbReference type="SUPFAM" id="SSF52540">
    <property type="entry name" value="P-loop containing nucleoside triphosphate hydrolases"/>
    <property type="match status" value="1"/>
</dbReference>
<dbReference type="EC" id="2.7.10.2" evidence="2"/>
<dbReference type="GO" id="GO:0016301">
    <property type="term" value="F:kinase activity"/>
    <property type="evidence" value="ECO:0007669"/>
    <property type="project" value="UniProtKB-KW"/>
</dbReference>
<keyword evidence="5 10" id="KW-0418">Kinase</keyword>
<dbReference type="PANTHER" id="PTHR32309:SF13">
    <property type="entry name" value="FERRIC ENTEROBACTIN TRANSPORT PROTEIN FEPE"/>
    <property type="match status" value="1"/>
</dbReference>
<keyword evidence="7" id="KW-0829">Tyrosine-protein kinase</keyword>
<evidence type="ECO:0000313" key="11">
    <source>
        <dbReference type="Proteomes" id="UP001055057"/>
    </source>
</evidence>
<dbReference type="Gene3D" id="3.40.50.300">
    <property type="entry name" value="P-loop containing nucleotide triphosphate hydrolases"/>
    <property type="match status" value="1"/>
</dbReference>
<keyword evidence="3" id="KW-0808">Transferase</keyword>
<evidence type="ECO:0000256" key="8">
    <source>
        <dbReference type="ARBA" id="ARBA00051245"/>
    </source>
</evidence>
<evidence type="ECO:0000256" key="4">
    <source>
        <dbReference type="ARBA" id="ARBA00022741"/>
    </source>
</evidence>
<keyword evidence="4" id="KW-0547">Nucleotide-binding</keyword>
<reference evidence="10" key="1">
    <citation type="journal article" date="2021" name="Front. Microbiol.">
        <title>Comprehensive Comparative Genomics and Phenotyping of Methylobacterium Species.</title>
        <authorList>
            <person name="Alessa O."/>
            <person name="Ogura Y."/>
            <person name="Fujitani Y."/>
            <person name="Takami H."/>
            <person name="Hayashi T."/>
            <person name="Sahin N."/>
            <person name="Tani A."/>
        </authorList>
    </citation>
    <scope>NUCLEOTIDE SEQUENCE</scope>
    <source>
        <strain evidence="10">DSM 23632</strain>
    </source>
</reference>
<evidence type="ECO:0000256" key="2">
    <source>
        <dbReference type="ARBA" id="ARBA00011903"/>
    </source>
</evidence>
<evidence type="ECO:0000256" key="3">
    <source>
        <dbReference type="ARBA" id="ARBA00022679"/>
    </source>
</evidence>
<evidence type="ECO:0000313" key="10">
    <source>
        <dbReference type="EMBL" id="GJE58879.1"/>
    </source>
</evidence>
<dbReference type="InterPro" id="IPR050445">
    <property type="entry name" value="Bact_polysacc_biosynth/exp"/>
</dbReference>
<accession>A0ABQ4TWJ6</accession>
<dbReference type="InterPro" id="IPR027417">
    <property type="entry name" value="P-loop_NTPase"/>
</dbReference>
<evidence type="ECO:0000259" key="9">
    <source>
        <dbReference type="Pfam" id="PF13614"/>
    </source>
</evidence>